<reference evidence="2" key="2">
    <citation type="submission" date="2015-01" db="EMBL/GenBank/DDBJ databases">
        <title>Evolutionary Origins and Diversification of the Mycorrhizal Mutualists.</title>
        <authorList>
            <consortium name="DOE Joint Genome Institute"/>
            <consortium name="Mycorrhizal Genomics Consortium"/>
            <person name="Kohler A."/>
            <person name="Kuo A."/>
            <person name="Nagy L.G."/>
            <person name="Floudas D."/>
            <person name="Copeland A."/>
            <person name="Barry K.W."/>
            <person name="Cichocki N."/>
            <person name="Veneault-Fourrey C."/>
            <person name="LaButti K."/>
            <person name="Lindquist E.A."/>
            <person name="Lipzen A."/>
            <person name="Lundell T."/>
            <person name="Morin E."/>
            <person name="Murat C."/>
            <person name="Riley R."/>
            <person name="Ohm R."/>
            <person name="Sun H."/>
            <person name="Tunlid A."/>
            <person name="Henrissat B."/>
            <person name="Grigoriev I.V."/>
            <person name="Hibbett D.S."/>
            <person name="Martin F."/>
        </authorList>
    </citation>
    <scope>NUCLEOTIDE SEQUENCE [LARGE SCALE GENOMIC DNA]</scope>
    <source>
        <strain evidence="2">Ve08.2h10</strain>
    </source>
</reference>
<dbReference type="EMBL" id="KN825597">
    <property type="protein sequence ID" value="KIK83310.1"/>
    <property type="molecule type" value="Genomic_DNA"/>
</dbReference>
<evidence type="ECO:0000313" key="2">
    <source>
        <dbReference type="Proteomes" id="UP000054538"/>
    </source>
</evidence>
<dbReference type="Proteomes" id="UP000054538">
    <property type="component" value="Unassembled WGS sequence"/>
</dbReference>
<dbReference type="HOGENOM" id="CLU_2347375_0_0_1"/>
<protein>
    <submittedName>
        <fullName evidence="1">Uncharacterized protein</fullName>
    </submittedName>
</protein>
<accession>A0A0D0DSX2</accession>
<reference evidence="1 2" key="1">
    <citation type="submission" date="2014-04" db="EMBL/GenBank/DDBJ databases">
        <authorList>
            <consortium name="DOE Joint Genome Institute"/>
            <person name="Kuo A."/>
            <person name="Kohler A."/>
            <person name="Jargeat P."/>
            <person name="Nagy L.G."/>
            <person name="Floudas D."/>
            <person name="Copeland A."/>
            <person name="Barry K.W."/>
            <person name="Cichocki N."/>
            <person name="Veneault-Fourrey C."/>
            <person name="LaButti K."/>
            <person name="Lindquist E.A."/>
            <person name="Lipzen A."/>
            <person name="Lundell T."/>
            <person name="Morin E."/>
            <person name="Murat C."/>
            <person name="Sun H."/>
            <person name="Tunlid A."/>
            <person name="Henrissat B."/>
            <person name="Grigoriev I.V."/>
            <person name="Hibbett D.S."/>
            <person name="Martin F."/>
            <person name="Nordberg H.P."/>
            <person name="Cantor M.N."/>
            <person name="Hua S.X."/>
        </authorList>
    </citation>
    <scope>NUCLEOTIDE SEQUENCE [LARGE SCALE GENOMIC DNA]</scope>
    <source>
        <strain evidence="1 2">Ve08.2h10</strain>
    </source>
</reference>
<evidence type="ECO:0000313" key="1">
    <source>
        <dbReference type="EMBL" id="KIK83310.1"/>
    </source>
</evidence>
<organism evidence="1 2">
    <name type="scientific">Paxillus rubicundulus Ve08.2h10</name>
    <dbReference type="NCBI Taxonomy" id="930991"/>
    <lineage>
        <taxon>Eukaryota</taxon>
        <taxon>Fungi</taxon>
        <taxon>Dikarya</taxon>
        <taxon>Basidiomycota</taxon>
        <taxon>Agaricomycotina</taxon>
        <taxon>Agaricomycetes</taxon>
        <taxon>Agaricomycetidae</taxon>
        <taxon>Boletales</taxon>
        <taxon>Paxilineae</taxon>
        <taxon>Paxillaceae</taxon>
        <taxon>Paxillus</taxon>
    </lineage>
</organism>
<name>A0A0D0DSX2_9AGAM</name>
<gene>
    <name evidence="1" type="ORF">PAXRUDRAFT_14628</name>
</gene>
<dbReference type="AlphaFoldDB" id="A0A0D0DSX2"/>
<sequence length="97" mass="10924">MEEAWKVEPSCSSPSLDDVFMDILLGTLATAFSLKATVTARRCDQDPTWDFRPSCAQLAMLKGGFDLTSPSTTLGEYNRAKYYLERFMAHIYDENAD</sequence>
<keyword evidence="2" id="KW-1185">Reference proteome</keyword>
<proteinExistence type="predicted"/>
<dbReference type="InParanoid" id="A0A0D0DSX2"/>